<dbReference type="AlphaFoldDB" id="A0AAD1XG90"/>
<feature type="compositionally biased region" description="Basic and acidic residues" evidence="1">
    <location>
        <begin position="240"/>
        <end position="249"/>
    </location>
</feature>
<sequence length="398" mass="45528">MQQEKKFEIHVKKRDINRNNTTSNNQSISSLCLGYFPPNFIGDLKKTQMKMDPKSTKIYAAEEITKKKKTIKLGNIYEENVGTQTQHFEGQEIGGPNKNQVVMYYSNKLFYIIPLEKSYTFKKQLSHVDSSVQEELLNFSNDPEYAQTKLKSRKEVNAGTKAVEQHSEKARADLGINSEDNREEILKDALRKRNEKRNAKRNKEDADFDNGEIFQDNEEDDVAQKGVEYIESDGDSEIENFGKKNKDNTNVKVAGRTGGLNQYGREMLSFKNKESQREEFDDDDSDDGDDISDGSDEGEASEDDSDADKRKDISNKDNSTSKARKPPVTEEFKYSGGLDDEPDFEIENDHYVQPQITKNLSNSSDLFAATPTNQGKRQREEDDDVFGDEPDYKRFKND</sequence>
<dbReference type="EMBL" id="CAMPGE010011954">
    <property type="protein sequence ID" value="CAI2370751.1"/>
    <property type="molecule type" value="Genomic_DNA"/>
</dbReference>
<gene>
    <name evidence="2" type="ORF">ECRASSUSDP1_LOCUS12069</name>
</gene>
<comment type="caution">
    <text evidence="2">The sequence shown here is derived from an EMBL/GenBank/DDBJ whole genome shotgun (WGS) entry which is preliminary data.</text>
</comment>
<organism evidence="2 3">
    <name type="scientific">Euplotes crassus</name>
    <dbReference type="NCBI Taxonomy" id="5936"/>
    <lineage>
        <taxon>Eukaryota</taxon>
        <taxon>Sar</taxon>
        <taxon>Alveolata</taxon>
        <taxon>Ciliophora</taxon>
        <taxon>Intramacronucleata</taxon>
        <taxon>Spirotrichea</taxon>
        <taxon>Hypotrichia</taxon>
        <taxon>Euplotida</taxon>
        <taxon>Euplotidae</taxon>
        <taxon>Moneuplotes</taxon>
    </lineage>
</organism>
<feature type="region of interest" description="Disordered" evidence="1">
    <location>
        <begin position="194"/>
        <end position="398"/>
    </location>
</feature>
<feature type="compositionally biased region" description="Acidic residues" evidence="1">
    <location>
        <begin position="206"/>
        <end position="221"/>
    </location>
</feature>
<accession>A0AAD1XG90</accession>
<proteinExistence type="predicted"/>
<dbReference type="Proteomes" id="UP001295684">
    <property type="component" value="Unassembled WGS sequence"/>
</dbReference>
<keyword evidence="3" id="KW-1185">Reference proteome</keyword>
<reference evidence="2" key="1">
    <citation type="submission" date="2023-07" db="EMBL/GenBank/DDBJ databases">
        <authorList>
            <consortium name="AG Swart"/>
            <person name="Singh M."/>
            <person name="Singh A."/>
            <person name="Seah K."/>
            <person name="Emmerich C."/>
        </authorList>
    </citation>
    <scope>NUCLEOTIDE SEQUENCE</scope>
    <source>
        <strain evidence="2">DP1</strain>
    </source>
</reference>
<evidence type="ECO:0000313" key="3">
    <source>
        <dbReference type="Proteomes" id="UP001295684"/>
    </source>
</evidence>
<feature type="compositionally biased region" description="Acidic residues" evidence="1">
    <location>
        <begin position="279"/>
        <end position="306"/>
    </location>
</feature>
<feature type="compositionally biased region" description="Polar residues" evidence="1">
    <location>
        <begin position="354"/>
        <end position="375"/>
    </location>
</feature>
<evidence type="ECO:0000256" key="1">
    <source>
        <dbReference type="SAM" id="MobiDB-lite"/>
    </source>
</evidence>
<protein>
    <submittedName>
        <fullName evidence="2">Uncharacterized protein</fullName>
    </submittedName>
</protein>
<evidence type="ECO:0000313" key="2">
    <source>
        <dbReference type="EMBL" id="CAI2370751.1"/>
    </source>
</evidence>
<name>A0AAD1XG90_EUPCR</name>